<protein>
    <submittedName>
        <fullName evidence="5">Uncharacterized protein LOC114828121</fullName>
    </submittedName>
</protein>
<dbReference type="RefSeq" id="XP_028966814.1">
    <property type="nucleotide sequence ID" value="XM_029110981.1"/>
</dbReference>
<dbReference type="SUPFAM" id="SSF57610">
    <property type="entry name" value="Thyroglobulin type-1 domain"/>
    <property type="match status" value="1"/>
</dbReference>
<reference evidence="5" key="1">
    <citation type="submission" date="2025-08" db="UniProtKB">
        <authorList>
            <consortium name="RefSeq"/>
        </authorList>
    </citation>
    <scope>IDENTIFICATION</scope>
</reference>
<name>A0AAJ7SDV5_9ACAR</name>
<dbReference type="Pfam" id="PF00086">
    <property type="entry name" value="Thyroglobulin_1"/>
    <property type="match status" value="1"/>
</dbReference>
<organism evidence="4 5">
    <name type="scientific">Galendromus occidentalis</name>
    <name type="common">western predatory mite</name>
    <dbReference type="NCBI Taxonomy" id="34638"/>
    <lineage>
        <taxon>Eukaryota</taxon>
        <taxon>Metazoa</taxon>
        <taxon>Ecdysozoa</taxon>
        <taxon>Arthropoda</taxon>
        <taxon>Chelicerata</taxon>
        <taxon>Arachnida</taxon>
        <taxon>Acari</taxon>
        <taxon>Parasitiformes</taxon>
        <taxon>Mesostigmata</taxon>
        <taxon>Gamasina</taxon>
        <taxon>Phytoseioidea</taxon>
        <taxon>Phytoseiidae</taxon>
        <taxon>Typhlodrominae</taxon>
        <taxon>Galendromus</taxon>
    </lineage>
</organism>
<accession>A0AAJ7SDV5</accession>
<sequence>MECFEHLKLILVPDRGSKGCAIRLTTTSARLSKFFHAFETGNPVPVRFRHWTGTPGNSRSVARGTGANGCGQFYKKLYARKQCYMNDMECWCVNPKTGLMIEGTKIGDFESDFLDCNPTKPEL</sequence>
<dbReference type="InterPro" id="IPR000716">
    <property type="entry name" value="Thyroglobulin_1"/>
</dbReference>
<dbReference type="PROSITE" id="PS51162">
    <property type="entry name" value="THYROGLOBULIN_1_2"/>
    <property type="match status" value="1"/>
</dbReference>
<dbReference type="Gene3D" id="4.10.800.10">
    <property type="entry name" value="Thyroglobulin type-1"/>
    <property type="match status" value="1"/>
</dbReference>
<evidence type="ECO:0000256" key="2">
    <source>
        <dbReference type="PROSITE-ProRule" id="PRU00500"/>
    </source>
</evidence>
<feature type="domain" description="Thyroglobulin type-1" evidence="3">
    <location>
        <begin position="17"/>
        <end position="116"/>
    </location>
</feature>
<dbReference type="KEGG" id="goe:114828121"/>
<dbReference type="GeneID" id="114828121"/>
<feature type="disulfide bond" evidence="2">
    <location>
        <begin position="83"/>
        <end position="90"/>
    </location>
</feature>
<evidence type="ECO:0000259" key="3">
    <source>
        <dbReference type="PROSITE" id="PS51162"/>
    </source>
</evidence>
<keyword evidence="4" id="KW-1185">Reference proteome</keyword>
<evidence type="ECO:0000256" key="1">
    <source>
        <dbReference type="ARBA" id="ARBA00023157"/>
    </source>
</evidence>
<comment type="caution">
    <text evidence="2">Lacks conserved residue(s) required for the propagation of feature annotation.</text>
</comment>
<dbReference type="AlphaFoldDB" id="A0AAJ7SDV5"/>
<evidence type="ECO:0000313" key="5">
    <source>
        <dbReference type="RefSeq" id="XP_028966814.1"/>
    </source>
</evidence>
<proteinExistence type="predicted"/>
<dbReference type="Proteomes" id="UP000694867">
    <property type="component" value="Unplaced"/>
</dbReference>
<dbReference type="InterPro" id="IPR036857">
    <property type="entry name" value="Thyroglobulin_1_sf"/>
</dbReference>
<evidence type="ECO:0000313" key="4">
    <source>
        <dbReference type="Proteomes" id="UP000694867"/>
    </source>
</evidence>
<gene>
    <name evidence="5" type="primary">LOC114828121</name>
</gene>
<keyword evidence="1 2" id="KW-1015">Disulfide bond</keyword>